<dbReference type="AlphaFoldDB" id="A0A917KSV7"/>
<dbReference type="Proteomes" id="UP000657574">
    <property type="component" value="Unassembled WGS sequence"/>
</dbReference>
<organism evidence="1 2">
    <name type="scientific">Streptomyces brasiliensis</name>
    <dbReference type="NCBI Taxonomy" id="1954"/>
    <lineage>
        <taxon>Bacteria</taxon>
        <taxon>Bacillati</taxon>
        <taxon>Actinomycetota</taxon>
        <taxon>Actinomycetes</taxon>
        <taxon>Kitasatosporales</taxon>
        <taxon>Streptomycetaceae</taxon>
        <taxon>Streptomyces</taxon>
    </lineage>
</organism>
<name>A0A917KSV7_9ACTN</name>
<reference evidence="1" key="2">
    <citation type="submission" date="2020-09" db="EMBL/GenBank/DDBJ databases">
        <authorList>
            <person name="Sun Q."/>
            <person name="Ohkuma M."/>
        </authorList>
    </citation>
    <scope>NUCLEOTIDE SEQUENCE</scope>
    <source>
        <strain evidence="1">JCM 3086</strain>
    </source>
</reference>
<proteinExistence type="predicted"/>
<comment type="caution">
    <text evidence="1">The sequence shown here is derived from an EMBL/GenBank/DDBJ whole genome shotgun (WGS) entry which is preliminary data.</text>
</comment>
<keyword evidence="2" id="KW-1185">Reference proteome</keyword>
<dbReference type="EMBL" id="BMQA01000013">
    <property type="protein sequence ID" value="GGJ27851.1"/>
    <property type="molecule type" value="Genomic_DNA"/>
</dbReference>
<protein>
    <submittedName>
        <fullName evidence="1">Uncharacterized protein</fullName>
    </submittedName>
</protein>
<sequence>MAAAVPEELMAAVTYHCRYISKHLAKAQNLGSQHKTSMEEWQRLVLYALTDALAHNHLLVGALAAYLQRQQVDDDLVRRYLQTPDPDRYVTRHAIDHLDGLTGSRPETAEEPAWTHVGRCIARSAHAAEAAGSDEKTVR</sequence>
<accession>A0A917KSV7</accession>
<reference evidence="1" key="1">
    <citation type="journal article" date="2014" name="Int. J. Syst. Evol. Microbiol.">
        <title>Complete genome sequence of Corynebacterium casei LMG S-19264T (=DSM 44701T), isolated from a smear-ripened cheese.</title>
        <authorList>
            <consortium name="US DOE Joint Genome Institute (JGI-PGF)"/>
            <person name="Walter F."/>
            <person name="Albersmeier A."/>
            <person name="Kalinowski J."/>
            <person name="Ruckert C."/>
        </authorList>
    </citation>
    <scope>NUCLEOTIDE SEQUENCE</scope>
    <source>
        <strain evidence="1">JCM 3086</strain>
    </source>
</reference>
<gene>
    <name evidence="1" type="ORF">GCM10010121_043960</name>
</gene>
<evidence type="ECO:0000313" key="1">
    <source>
        <dbReference type="EMBL" id="GGJ27851.1"/>
    </source>
</evidence>
<evidence type="ECO:0000313" key="2">
    <source>
        <dbReference type="Proteomes" id="UP000657574"/>
    </source>
</evidence>